<proteinExistence type="predicted"/>
<dbReference type="PATRIC" id="fig|1386089.3.peg.3207"/>
<keyword evidence="3" id="KW-1185">Reference proteome</keyword>
<dbReference type="STRING" id="1386089.N865_14650"/>
<comment type="caution">
    <text evidence="2">The sequence shown here is derived from an EMBL/GenBank/DDBJ whole genome shotgun (WGS) entry which is preliminary data.</text>
</comment>
<protein>
    <submittedName>
        <fullName evidence="2">Uncharacterized protein</fullName>
    </submittedName>
</protein>
<evidence type="ECO:0000256" key="1">
    <source>
        <dbReference type="SAM" id="MobiDB-lite"/>
    </source>
</evidence>
<feature type="region of interest" description="Disordered" evidence="1">
    <location>
        <begin position="1"/>
        <end position="20"/>
    </location>
</feature>
<dbReference type="RefSeq" id="WP_034808110.1">
    <property type="nucleotide sequence ID" value="NZ_AWSA01000039.1"/>
</dbReference>
<reference evidence="2 3" key="1">
    <citation type="submission" date="2013-08" db="EMBL/GenBank/DDBJ databases">
        <title>Intrasporangium oryzae NRRL B-24470.</title>
        <authorList>
            <person name="Liu H."/>
            <person name="Wang G."/>
        </authorList>
    </citation>
    <scope>NUCLEOTIDE SEQUENCE [LARGE SCALE GENOMIC DNA]</scope>
    <source>
        <strain evidence="2 3">NRRL B-24470</strain>
    </source>
</reference>
<dbReference type="eggNOG" id="ENOG50331DK">
    <property type="taxonomic scope" value="Bacteria"/>
</dbReference>
<dbReference type="AlphaFoldDB" id="W9G9R8"/>
<evidence type="ECO:0000313" key="2">
    <source>
        <dbReference type="EMBL" id="EWT00594.1"/>
    </source>
</evidence>
<gene>
    <name evidence="2" type="ORF">N865_14650</name>
</gene>
<organism evidence="2 3">
    <name type="scientific">Intrasporangium oryzae NRRL B-24470</name>
    <dbReference type="NCBI Taxonomy" id="1386089"/>
    <lineage>
        <taxon>Bacteria</taxon>
        <taxon>Bacillati</taxon>
        <taxon>Actinomycetota</taxon>
        <taxon>Actinomycetes</taxon>
        <taxon>Micrococcales</taxon>
        <taxon>Intrasporangiaceae</taxon>
        <taxon>Intrasporangium</taxon>
    </lineage>
</organism>
<accession>W9G9R8</accession>
<dbReference type="OrthoDB" id="5192422at2"/>
<dbReference type="EMBL" id="AWSA01000039">
    <property type="protein sequence ID" value="EWT00594.1"/>
    <property type="molecule type" value="Genomic_DNA"/>
</dbReference>
<sequence>MGWFSRRRSKALERSLRSDGPQMEIDRKAVEAHLRTFVETHRGVEAYVEPPTSVTTTTVVLIAWDGEWTRRAVGSAKDAFDLSRRLGVPAYDVNHTGYPNRMREWNTRRRRGDA</sequence>
<dbReference type="Proteomes" id="UP000019489">
    <property type="component" value="Unassembled WGS sequence"/>
</dbReference>
<name>W9G9R8_9MICO</name>
<evidence type="ECO:0000313" key="3">
    <source>
        <dbReference type="Proteomes" id="UP000019489"/>
    </source>
</evidence>